<keyword evidence="6 8" id="KW-0378">Hydrolase</keyword>
<evidence type="ECO:0000313" key="11">
    <source>
        <dbReference type="Proteomes" id="UP001301869"/>
    </source>
</evidence>
<dbReference type="EMBL" id="CP119391">
    <property type="protein sequence ID" value="WNK20801.1"/>
    <property type="molecule type" value="Genomic_DNA"/>
</dbReference>
<dbReference type="Gene3D" id="3.40.220.10">
    <property type="entry name" value="Leucine Aminopeptidase, subunit E, domain 1"/>
    <property type="match status" value="1"/>
</dbReference>
<feature type="binding site" evidence="8">
    <location>
        <position position="274"/>
    </location>
    <ligand>
        <name>Mn(2+)</name>
        <dbReference type="ChEBI" id="CHEBI:29035"/>
        <label>1</label>
    </ligand>
</feature>
<dbReference type="InterPro" id="IPR023042">
    <property type="entry name" value="Peptidase_M17_leu_NH2_pept"/>
</dbReference>
<dbReference type="PANTHER" id="PTHR11963:SF23">
    <property type="entry name" value="CYTOSOL AMINOPEPTIDASE"/>
    <property type="match status" value="1"/>
</dbReference>
<evidence type="ECO:0000256" key="8">
    <source>
        <dbReference type="HAMAP-Rule" id="MF_00181"/>
    </source>
</evidence>
<name>A0ABY9Z1B0_9GAMM</name>
<evidence type="ECO:0000256" key="7">
    <source>
        <dbReference type="ARBA" id="ARBA00023211"/>
    </source>
</evidence>
<organism evidence="10 11">
    <name type="scientific">Halomonas piscis</name>
    <dbReference type="NCBI Taxonomy" id="3031727"/>
    <lineage>
        <taxon>Bacteria</taxon>
        <taxon>Pseudomonadati</taxon>
        <taxon>Pseudomonadota</taxon>
        <taxon>Gammaproteobacteria</taxon>
        <taxon>Oceanospirillales</taxon>
        <taxon>Halomonadaceae</taxon>
        <taxon>Halomonas</taxon>
    </lineage>
</organism>
<dbReference type="PRINTS" id="PR00481">
    <property type="entry name" value="LAMNOPPTDASE"/>
</dbReference>
<evidence type="ECO:0000256" key="5">
    <source>
        <dbReference type="ARBA" id="ARBA00022670"/>
    </source>
</evidence>
<dbReference type="GO" id="GO:0004177">
    <property type="term" value="F:aminopeptidase activity"/>
    <property type="evidence" value="ECO:0007669"/>
    <property type="project" value="UniProtKB-KW"/>
</dbReference>
<feature type="binding site" evidence="8">
    <location>
        <position position="351"/>
    </location>
    <ligand>
        <name>Mn(2+)</name>
        <dbReference type="ChEBI" id="CHEBI:29035"/>
        <label>1</label>
    </ligand>
</feature>
<dbReference type="Pfam" id="PF00883">
    <property type="entry name" value="Peptidase_M17"/>
    <property type="match status" value="1"/>
</dbReference>
<dbReference type="Gene3D" id="3.40.630.10">
    <property type="entry name" value="Zn peptidases"/>
    <property type="match status" value="1"/>
</dbReference>
<dbReference type="InterPro" id="IPR011356">
    <property type="entry name" value="Leucine_aapep/pepB"/>
</dbReference>
<dbReference type="InterPro" id="IPR043472">
    <property type="entry name" value="Macro_dom-like"/>
</dbReference>
<dbReference type="Pfam" id="PF02789">
    <property type="entry name" value="Peptidase_M17_N"/>
    <property type="match status" value="1"/>
</dbReference>
<comment type="catalytic activity">
    <reaction evidence="1 8">
        <text>Release of an N-terminal amino acid, Xaa-|-Yaa-, in which Xaa is preferably Leu, but may be other amino acids including Pro although not Arg or Lys, and Yaa may be Pro. Amino acid amides and methyl esters are also readily hydrolyzed, but rates on arylamides are exceedingly low.</text>
        <dbReference type="EC" id="3.4.11.1"/>
    </reaction>
</comment>
<evidence type="ECO:0000256" key="2">
    <source>
        <dbReference type="ARBA" id="ARBA00000967"/>
    </source>
</evidence>
<evidence type="ECO:0000256" key="4">
    <source>
        <dbReference type="ARBA" id="ARBA00022438"/>
    </source>
</evidence>
<evidence type="ECO:0000313" key="10">
    <source>
        <dbReference type="EMBL" id="WNK20801.1"/>
    </source>
</evidence>
<dbReference type="EC" id="3.4.11.1" evidence="8"/>
<comment type="function">
    <text evidence="8">Presumably involved in the processing and regular turnover of intracellular proteins. Catalyzes the removal of unsubstituted N-terminal amino acids from various peptides.</text>
</comment>
<comment type="subcellular location">
    <subcellularLocation>
        <location evidence="8">Cytoplasm</location>
    </subcellularLocation>
</comment>
<comment type="cofactor">
    <cofactor evidence="8">
        <name>Mn(2+)</name>
        <dbReference type="ChEBI" id="CHEBI:29035"/>
    </cofactor>
    <text evidence="8">Binds 2 manganese ions per subunit.</text>
</comment>
<dbReference type="PROSITE" id="PS00631">
    <property type="entry name" value="CYTOSOL_AP"/>
    <property type="match status" value="1"/>
</dbReference>
<gene>
    <name evidence="8" type="primary">pepA</name>
    <name evidence="10" type="ORF">P1P91_03725</name>
</gene>
<dbReference type="HAMAP" id="MF_00181">
    <property type="entry name" value="Cytosol_peptidase_M17"/>
    <property type="match status" value="1"/>
</dbReference>
<comment type="catalytic activity">
    <reaction evidence="2 8">
        <text>Release of an N-terminal amino acid, preferentially leucine, but not glutamic or aspartic acids.</text>
        <dbReference type="EC" id="3.4.11.10"/>
    </reaction>
</comment>
<dbReference type="SUPFAM" id="SSF53187">
    <property type="entry name" value="Zn-dependent exopeptidases"/>
    <property type="match status" value="1"/>
</dbReference>
<dbReference type="InterPro" id="IPR008283">
    <property type="entry name" value="Peptidase_M17_N"/>
</dbReference>
<feature type="binding site" evidence="8">
    <location>
        <position position="353"/>
    </location>
    <ligand>
        <name>Mn(2+)</name>
        <dbReference type="ChEBI" id="CHEBI:29035"/>
        <label>2</label>
    </ligand>
</feature>
<evidence type="ECO:0000256" key="3">
    <source>
        <dbReference type="ARBA" id="ARBA00009528"/>
    </source>
</evidence>
<keyword evidence="7 8" id="KW-0464">Manganese</keyword>
<keyword evidence="4 8" id="KW-0031">Aminopeptidase</keyword>
<feature type="active site" evidence="8">
    <location>
        <position position="281"/>
    </location>
</feature>
<feature type="active site" evidence="8">
    <location>
        <position position="355"/>
    </location>
</feature>
<keyword evidence="5 8" id="KW-0645">Protease</keyword>
<reference evidence="10 11" key="1">
    <citation type="submission" date="2023-03" db="EMBL/GenBank/DDBJ databases">
        <title>Halomonas sp. nov., isolated from Korean tranditional fermented seafood 'Jeotgal'.</title>
        <authorList>
            <person name="Kim B."/>
            <person name="Shin N.-R."/>
        </authorList>
    </citation>
    <scope>NUCLEOTIDE SEQUENCE [LARGE SCALE GENOMIC DNA]</scope>
    <source>
        <strain evidence="10 11">SG2L-4</strain>
    </source>
</reference>
<comment type="similarity">
    <text evidence="3 8">Belongs to the peptidase M17 family.</text>
</comment>
<feature type="binding site" evidence="8">
    <location>
        <position position="292"/>
    </location>
    <ligand>
        <name>Mn(2+)</name>
        <dbReference type="ChEBI" id="CHEBI:29035"/>
        <label>2</label>
    </ligand>
</feature>
<protein>
    <recommendedName>
        <fullName evidence="8">Probable cytosol aminopeptidase</fullName>
        <ecNumber evidence="8">3.4.11.1</ecNumber>
    </recommendedName>
    <alternativeName>
        <fullName evidence="8">Leucine aminopeptidase</fullName>
        <shortName evidence="8">LAP</shortName>
        <ecNumber evidence="8">3.4.11.10</ecNumber>
    </alternativeName>
    <alternativeName>
        <fullName evidence="8">Leucyl aminopeptidase</fullName>
    </alternativeName>
</protein>
<feature type="binding site" evidence="8">
    <location>
        <position position="269"/>
    </location>
    <ligand>
        <name>Mn(2+)</name>
        <dbReference type="ChEBI" id="CHEBI:29035"/>
        <label>2</label>
    </ligand>
</feature>
<dbReference type="SUPFAM" id="SSF52949">
    <property type="entry name" value="Macro domain-like"/>
    <property type="match status" value="1"/>
</dbReference>
<dbReference type="EC" id="3.4.11.10" evidence="8"/>
<accession>A0ABY9Z1B0</accession>
<dbReference type="NCBIfam" id="NF002074">
    <property type="entry name" value="PRK00913.1-4"/>
    <property type="match status" value="1"/>
</dbReference>
<dbReference type="PANTHER" id="PTHR11963">
    <property type="entry name" value="LEUCINE AMINOPEPTIDASE-RELATED"/>
    <property type="match status" value="1"/>
</dbReference>
<evidence type="ECO:0000256" key="6">
    <source>
        <dbReference type="ARBA" id="ARBA00022801"/>
    </source>
</evidence>
<sequence length="506" mass="53289">MQFSVQTANPAKAETACVVVPVFKDGELLPAAARLDDASERLIGQLAERGDFDAALGNVLMVPFAPGLCTERLMLVGLGERKDCREAAFLKALDAASEALIKLPADDAVIAFADVPLDDRDSAWKARKVLEAVIGAGYRFDRFKTSPAEAPVLERVALCARDSDEAALIEQGAAIGRAVGEGVNHTRTLANLPGNVCTPRYLAEAAEALAAESDGALTADILDEEALEALGAGSLLSVGRGSVEPTRLIVMHYRGADNPDEAPHVLVGKGITFDSGGISLKPGAGMDEMKFDMGGAASVFGTAKAVLGIRPKLNLVFIVAAAENMPGSKATKPGDIVTTLKGLTVEVLNTDAEGRLALCDALTYAERFKPASVVDIATLTGAAIIGLGHHASGLLANDDDIALDVLDAGETAWDRAWHLPLWDEYQEQLESNFADLANIGGKPAGTITAGCFLSRFADRFPWAHLDIAGTAWHSGKQKGATGRPVGLLTQYLLDRQNEADVEDVER</sequence>
<dbReference type="InterPro" id="IPR000819">
    <property type="entry name" value="Peptidase_M17_C"/>
</dbReference>
<dbReference type="RefSeq" id="WP_311884623.1">
    <property type="nucleotide sequence ID" value="NZ_CP119391.1"/>
</dbReference>
<evidence type="ECO:0000259" key="9">
    <source>
        <dbReference type="PROSITE" id="PS00631"/>
    </source>
</evidence>
<proteinExistence type="inferred from homology"/>
<feature type="binding site" evidence="8">
    <location>
        <position position="353"/>
    </location>
    <ligand>
        <name>Mn(2+)</name>
        <dbReference type="ChEBI" id="CHEBI:29035"/>
        <label>1</label>
    </ligand>
</feature>
<keyword evidence="8" id="KW-0479">Metal-binding</keyword>
<feature type="binding site" evidence="8">
    <location>
        <position position="274"/>
    </location>
    <ligand>
        <name>Mn(2+)</name>
        <dbReference type="ChEBI" id="CHEBI:29035"/>
        <label>2</label>
    </ligand>
</feature>
<keyword evidence="11" id="KW-1185">Reference proteome</keyword>
<dbReference type="CDD" id="cd00433">
    <property type="entry name" value="Peptidase_M17"/>
    <property type="match status" value="1"/>
</dbReference>
<keyword evidence="8" id="KW-0963">Cytoplasm</keyword>
<dbReference type="Proteomes" id="UP001301869">
    <property type="component" value="Chromosome"/>
</dbReference>
<evidence type="ECO:0000256" key="1">
    <source>
        <dbReference type="ARBA" id="ARBA00000135"/>
    </source>
</evidence>
<feature type="domain" description="Cytosol aminopeptidase" evidence="9">
    <location>
        <begin position="349"/>
        <end position="356"/>
    </location>
</feature>